<dbReference type="InterPro" id="IPR043128">
    <property type="entry name" value="Rev_trsase/Diguanyl_cyclase"/>
</dbReference>
<dbReference type="SMART" id="SM00267">
    <property type="entry name" value="GGDEF"/>
    <property type="match status" value="1"/>
</dbReference>
<feature type="coiled-coil region" evidence="2">
    <location>
        <begin position="122"/>
        <end position="166"/>
    </location>
</feature>
<feature type="domain" description="GGDEF" evidence="4">
    <location>
        <begin position="194"/>
        <end position="330"/>
    </location>
</feature>
<dbReference type="GO" id="GO:0052621">
    <property type="term" value="F:diguanylate cyclase activity"/>
    <property type="evidence" value="ECO:0007669"/>
    <property type="project" value="TreeGrafter"/>
</dbReference>
<evidence type="ECO:0000313" key="5">
    <source>
        <dbReference type="EMBL" id="WNZ21591.1"/>
    </source>
</evidence>
<dbReference type="NCBIfam" id="TIGR00254">
    <property type="entry name" value="GGDEF"/>
    <property type="match status" value="1"/>
</dbReference>
<dbReference type="InterPro" id="IPR029787">
    <property type="entry name" value="Nucleotide_cyclase"/>
</dbReference>
<reference evidence="5" key="1">
    <citation type="submission" date="2020-05" db="EMBL/GenBank/DDBJ databases">
        <authorList>
            <person name="Zhu T."/>
            <person name="Keshari N."/>
            <person name="Lu X."/>
        </authorList>
    </citation>
    <scope>NUCLEOTIDE SEQUENCE</scope>
    <source>
        <strain evidence="5">NK1-12</strain>
    </source>
</reference>
<dbReference type="InterPro" id="IPR050469">
    <property type="entry name" value="Diguanylate_Cyclase"/>
</dbReference>
<evidence type="ECO:0000256" key="2">
    <source>
        <dbReference type="SAM" id="Coils"/>
    </source>
</evidence>
<accession>A0AA96WFU3</accession>
<feature type="domain" description="Response regulatory" evidence="3">
    <location>
        <begin position="7"/>
        <end position="123"/>
    </location>
</feature>
<dbReference type="PROSITE" id="PS50110">
    <property type="entry name" value="RESPONSE_REGULATORY"/>
    <property type="match status" value="1"/>
</dbReference>
<dbReference type="PANTHER" id="PTHR45138:SF9">
    <property type="entry name" value="DIGUANYLATE CYCLASE DGCM-RELATED"/>
    <property type="match status" value="1"/>
</dbReference>
<protein>
    <submittedName>
        <fullName evidence="5">Diguanylate cyclase</fullName>
    </submittedName>
</protein>
<dbReference type="Pfam" id="PF00990">
    <property type="entry name" value="GGDEF"/>
    <property type="match status" value="1"/>
</dbReference>
<dbReference type="GO" id="GO:1902201">
    <property type="term" value="P:negative regulation of bacterial-type flagellum-dependent cell motility"/>
    <property type="evidence" value="ECO:0007669"/>
    <property type="project" value="TreeGrafter"/>
</dbReference>
<dbReference type="CDD" id="cd19920">
    <property type="entry name" value="REC_PA4781-like"/>
    <property type="match status" value="1"/>
</dbReference>
<dbReference type="AlphaFoldDB" id="A0AA96WFU3"/>
<dbReference type="SMART" id="SM00448">
    <property type="entry name" value="REC"/>
    <property type="match status" value="1"/>
</dbReference>
<dbReference type="SUPFAM" id="SSF52172">
    <property type="entry name" value="CheY-like"/>
    <property type="match status" value="1"/>
</dbReference>
<name>A0AA96WFU3_9CYAN</name>
<dbReference type="GO" id="GO:0005886">
    <property type="term" value="C:plasma membrane"/>
    <property type="evidence" value="ECO:0007669"/>
    <property type="project" value="TreeGrafter"/>
</dbReference>
<sequence length="349" mass="39276">MADDVATILIVDDRVDNLLVLTSLLKSHGYEVRKARGGQIALQTVQIEPPDLILLDIRMPEVSGYEVCAQLKANPVTQDIPIIFLSALNEIDDRMAAFAAGGADYITKPFHTAEVLARIHGQLTIQRQRQQLIEQNQRLQQEIQERQRIEQALRQANLELERLASLDSLTQISNRRRFDEYLSVEWRQAHRDQTYLSLILCDVDCFKAYNDHYGHHAGDSCLQQVAQAIHQTLHASDLVARYGGEEFAIVLPQTDIYQAILMAKRIQSRISELKIPHDCSFISPYLTVSLGIWSQIPDFAYTPATAIMAADTALYAAKAAGRNCWRCHDESQLLLPKASDSEEAIPAKS</sequence>
<keyword evidence="2" id="KW-0175">Coiled coil</keyword>
<proteinExistence type="predicted"/>
<dbReference type="RefSeq" id="WP_316432845.1">
    <property type="nucleotide sequence ID" value="NZ_CP053586.1"/>
</dbReference>
<keyword evidence="1" id="KW-0597">Phosphoprotein</keyword>
<feature type="modified residue" description="4-aspartylphosphate" evidence="1">
    <location>
        <position position="56"/>
    </location>
</feature>
<dbReference type="EMBL" id="CP053586">
    <property type="protein sequence ID" value="WNZ21591.1"/>
    <property type="molecule type" value="Genomic_DNA"/>
</dbReference>
<dbReference type="InterPro" id="IPR000160">
    <property type="entry name" value="GGDEF_dom"/>
</dbReference>
<dbReference type="Gene3D" id="3.40.50.2300">
    <property type="match status" value="1"/>
</dbReference>
<dbReference type="SUPFAM" id="SSF55073">
    <property type="entry name" value="Nucleotide cyclase"/>
    <property type="match status" value="1"/>
</dbReference>
<dbReference type="PROSITE" id="PS50887">
    <property type="entry name" value="GGDEF"/>
    <property type="match status" value="1"/>
</dbReference>
<gene>
    <name evidence="5" type="ORF">HJG54_01025</name>
</gene>
<evidence type="ECO:0000256" key="1">
    <source>
        <dbReference type="PROSITE-ProRule" id="PRU00169"/>
    </source>
</evidence>
<dbReference type="GO" id="GO:0043709">
    <property type="term" value="P:cell adhesion involved in single-species biofilm formation"/>
    <property type="evidence" value="ECO:0007669"/>
    <property type="project" value="TreeGrafter"/>
</dbReference>
<dbReference type="Pfam" id="PF00072">
    <property type="entry name" value="Response_reg"/>
    <property type="match status" value="1"/>
</dbReference>
<evidence type="ECO:0000259" key="4">
    <source>
        <dbReference type="PROSITE" id="PS50887"/>
    </source>
</evidence>
<dbReference type="PANTHER" id="PTHR45138">
    <property type="entry name" value="REGULATORY COMPONENTS OF SENSORY TRANSDUCTION SYSTEM"/>
    <property type="match status" value="1"/>
</dbReference>
<dbReference type="InterPro" id="IPR001789">
    <property type="entry name" value="Sig_transdc_resp-reg_receiver"/>
</dbReference>
<dbReference type="Gene3D" id="3.30.70.270">
    <property type="match status" value="1"/>
</dbReference>
<dbReference type="GO" id="GO:0000160">
    <property type="term" value="P:phosphorelay signal transduction system"/>
    <property type="evidence" value="ECO:0007669"/>
    <property type="project" value="InterPro"/>
</dbReference>
<evidence type="ECO:0000259" key="3">
    <source>
        <dbReference type="PROSITE" id="PS50110"/>
    </source>
</evidence>
<dbReference type="CDD" id="cd01949">
    <property type="entry name" value="GGDEF"/>
    <property type="match status" value="1"/>
</dbReference>
<dbReference type="FunFam" id="3.30.70.270:FF:000001">
    <property type="entry name" value="Diguanylate cyclase domain protein"/>
    <property type="match status" value="1"/>
</dbReference>
<organism evidence="5">
    <name type="scientific">Leptolyngbya sp. NK1-12</name>
    <dbReference type="NCBI Taxonomy" id="2547451"/>
    <lineage>
        <taxon>Bacteria</taxon>
        <taxon>Bacillati</taxon>
        <taxon>Cyanobacteriota</taxon>
        <taxon>Cyanophyceae</taxon>
        <taxon>Leptolyngbyales</taxon>
        <taxon>Leptolyngbyaceae</taxon>
        <taxon>Leptolyngbya group</taxon>
        <taxon>Leptolyngbya</taxon>
    </lineage>
</organism>
<dbReference type="InterPro" id="IPR011006">
    <property type="entry name" value="CheY-like_superfamily"/>
</dbReference>